<dbReference type="RefSeq" id="XP_041200080.1">
    <property type="nucleotide sequence ID" value="XM_041334003.1"/>
</dbReference>
<dbReference type="GeneID" id="64628020"/>
<protein>
    <submittedName>
        <fullName evidence="1">Uncharacterized protein</fullName>
    </submittedName>
</protein>
<name>A0A9P7JK94_9AGAM</name>
<dbReference type="AlphaFoldDB" id="A0A9P7JK94"/>
<reference evidence="1" key="1">
    <citation type="journal article" date="2020" name="New Phytol.">
        <title>Comparative genomics reveals dynamic genome evolution in host specialist ectomycorrhizal fungi.</title>
        <authorList>
            <person name="Lofgren L.A."/>
            <person name="Nguyen N.H."/>
            <person name="Vilgalys R."/>
            <person name="Ruytinx J."/>
            <person name="Liao H.L."/>
            <person name="Branco S."/>
            <person name="Kuo A."/>
            <person name="LaButti K."/>
            <person name="Lipzen A."/>
            <person name="Andreopoulos W."/>
            <person name="Pangilinan J."/>
            <person name="Riley R."/>
            <person name="Hundley H."/>
            <person name="Na H."/>
            <person name="Barry K."/>
            <person name="Grigoriev I.V."/>
            <person name="Stajich J.E."/>
            <person name="Kennedy P.G."/>
        </authorList>
    </citation>
    <scope>NUCLEOTIDE SEQUENCE</scope>
    <source>
        <strain evidence="1">MN1</strain>
    </source>
</reference>
<evidence type="ECO:0000313" key="2">
    <source>
        <dbReference type="Proteomes" id="UP000807769"/>
    </source>
</evidence>
<accession>A0A9P7JK94</accession>
<keyword evidence="2" id="KW-1185">Reference proteome</keyword>
<gene>
    <name evidence="1" type="ORF">BJ212DRAFT_1311086</name>
</gene>
<organism evidence="1 2">
    <name type="scientific">Suillus subaureus</name>
    <dbReference type="NCBI Taxonomy" id="48587"/>
    <lineage>
        <taxon>Eukaryota</taxon>
        <taxon>Fungi</taxon>
        <taxon>Dikarya</taxon>
        <taxon>Basidiomycota</taxon>
        <taxon>Agaricomycotina</taxon>
        <taxon>Agaricomycetes</taxon>
        <taxon>Agaricomycetidae</taxon>
        <taxon>Boletales</taxon>
        <taxon>Suillineae</taxon>
        <taxon>Suillaceae</taxon>
        <taxon>Suillus</taxon>
    </lineage>
</organism>
<dbReference type="Proteomes" id="UP000807769">
    <property type="component" value="Unassembled WGS sequence"/>
</dbReference>
<dbReference type="EMBL" id="JABBWG010000001">
    <property type="protein sequence ID" value="KAG1827233.1"/>
    <property type="molecule type" value="Genomic_DNA"/>
</dbReference>
<sequence length="53" mass="5625">MDPVFITAGFVTLVIVYGVYCRYSHISLADVPGPESASFIMGMSILSLAGSHC</sequence>
<evidence type="ECO:0000313" key="1">
    <source>
        <dbReference type="EMBL" id="KAG1827233.1"/>
    </source>
</evidence>
<dbReference type="OrthoDB" id="5076166at2759"/>
<proteinExistence type="predicted"/>
<comment type="caution">
    <text evidence="1">The sequence shown here is derived from an EMBL/GenBank/DDBJ whole genome shotgun (WGS) entry which is preliminary data.</text>
</comment>